<keyword evidence="3" id="KW-0732">Signal</keyword>
<evidence type="ECO:0000256" key="2">
    <source>
        <dbReference type="ARBA" id="ARBA00022525"/>
    </source>
</evidence>
<evidence type="ECO:0000256" key="4">
    <source>
        <dbReference type="ARBA" id="ARBA00023180"/>
    </source>
</evidence>
<evidence type="ECO:0000256" key="1">
    <source>
        <dbReference type="ARBA" id="ARBA00004613"/>
    </source>
</evidence>
<protein>
    <submittedName>
        <fullName evidence="6">Mucin 5</fullName>
    </submittedName>
</protein>
<keyword evidence="2" id="KW-0964">Secreted</keyword>
<proteinExistence type="evidence at transcript level"/>
<dbReference type="Pfam" id="PF13330">
    <property type="entry name" value="Mucin2_WxxW"/>
    <property type="match status" value="1"/>
</dbReference>
<organism evidence="6">
    <name type="scientific">Meriones unguiculatus</name>
    <name type="common">Mongolian jird</name>
    <name type="synonym">Gerbillus unguiculatus</name>
    <dbReference type="NCBI Taxonomy" id="10047"/>
    <lineage>
        <taxon>Eukaryota</taxon>
        <taxon>Metazoa</taxon>
        <taxon>Chordata</taxon>
        <taxon>Craniata</taxon>
        <taxon>Vertebrata</taxon>
        <taxon>Euteleostomi</taxon>
        <taxon>Mammalia</taxon>
        <taxon>Eutheria</taxon>
        <taxon>Euarchontoglires</taxon>
        <taxon>Glires</taxon>
        <taxon>Rodentia</taxon>
        <taxon>Myomorpha</taxon>
        <taxon>Muroidea</taxon>
        <taxon>Muridae</taxon>
        <taxon>Gerbillinae</taxon>
        <taxon>Meriones</taxon>
    </lineage>
</organism>
<dbReference type="GO" id="GO:0005576">
    <property type="term" value="C:extracellular region"/>
    <property type="evidence" value="ECO:0007669"/>
    <property type="project" value="UniProtKB-SubCell"/>
</dbReference>
<feature type="non-terminal residue" evidence="6">
    <location>
        <position position="143"/>
    </location>
</feature>
<dbReference type="InterPro" id="IPR025155">
    <property type="entry name" value="WxxW_domain"/>
</dbReference>
<dbReference type="EMBL" id="AB242617">
    <property type="protein sequence ID" value="BAE48699.1"/>
    <property type="molecule type" value="mRNA"/>
</dbReference>
<evidence type="ECO:0000259" key="5">
    <source>
        <dbReference type="Pfam" id="PF13330"/>
    </source>
</evidence>
<feature type="non-terminal residue" evidence="6">
    <location>
        <position position="1"/>
    </location>
</feature>
<keyword evidence="4" id="KW-0325">Glycoprotein</keyword>
<comment type="subcellular location">
    <subcellularLocation>
        <location evidence="1">Secreted</location>
    </subcellularLocation>
</comment>
<sequence>YSNILRRGEKICHRPEEITQLECRAEGHPEVRVEDLGQVVQCEPSVGLVCRNRDQKGMSGMCLNYEVRVLCCGVPEGCPETYGTAPVTSSHKPSFPVVSPSSVPTTSLSSSRVPSTTTPCFCSVSGRLYTLGSIIYNQTDLDG</sequence>
<evidence type="ECO:0000256" key="3">
    <source>
        <dbReference type="ARBA" id="ARBA00022729"/>
    </source>
</evidence>
<evidence type="ECO:0000313" key="6">
    <source>
        <dbReference type="EMBL" id="BAE48699.1"/>
    </source>
</evidence>
<name>Q2Z1P7_MERUN</name>
<dbReference type="AlphaFoldDB" id="Q2Z1P7"/>
<feature type="domain" description="WxxW" evidence="5">
    <location>
        <begin position="1"/>
        <end position="71"/>
    </location>
</feature>
<gene>
    <name evidence="6" type="primary">MUC5AC</name>
</gene>
<reference evidence="6" key="1">
    <citation type="journal article" date="2006" name="Int. J. Cancer">
        <title>High salt diets dose-dependently promote gastric chemical carcinogenesis in Helicobacter pylori-infected Mongolian gerbils associated with a shift in mucin production from glandular to surface mucous cells.</title>
        <authorList>
            <person name="Kato S."/>
            <person name="Tsukamoto T."/>
            <person name="Mizoshita T."/>
            <person name="Tanaka H."/>
            <person name="Kumagai T."/>
            <person name="Ota H."/>
            <person name="Katuyama T."/>
            <person name="Asaka M."/>
            <person name="Tatematsu M."/>
        </authorList>
    </citation>
    <scope>NUCLEOTIDE SEQUENCE</scope>
</reference>
<accession>Q2Z1P7</accession>